<dbReference type="RefSeq" id="XP_050924435.1">
    <property type="nucleotide sequence ID" value="XM_051068478.1"/>
</dbReference>
<feature type="transmembrane region" description="Helical" evidence="12">
    <location>
        <begin position="226"/>
        <end position="247"/>
    </location>
</feature>
<keyword evidence="2" id="KW-1003">Cell membrane</keyword>
<gene>
    <name evidence="15" type="primary">LOC127140521</name>
    <name evidence="16" type="synonym">LOC127143405</name>
</gene>
<evidence type="ECO:0000256" key="1">
    <source>
        <dbReference type="ARBA" id="ARBA00004651"/>
    </source>
</evidence>
<feature type="transmembrane region" description="Helical" evidence="12">
    <location>
        <begin position="52"/>
        <end position="73"/>
    </location>
</feature>
<comment type="subcellular location">
    <subcellularLocation>
        <location evidence="1">Cell membrane</location>
        <topology evidence="1">Multi-pass membrane protein</topology>
    </subcellularLocation>
</comment>
<feature type="transmembrane region" description="Helical" evidence="12">
    <location>
        <begin position="165"/>
        <end position="186"/>
    </location>
</feature>
<feature type="domain" description="G-protein coupled receptors family 1 profile" evidence="13">
    <location>
        <begin position="64"/>
        <end position="284"/>
    </location>
</feature>
<keyword evidence="8 11" id="KW-0675">Receptor</keyword>
<dbReference type="PRINTS" id="PR00237">
    <property type="entry name" value="GPCRRHODOPSN"/>
</dbReference>
<dbReference type="Gene3D" id="1.20.1070.10">
    <property type="entry name" value="Rhodopsin 7-helix transmembrane proteins"/>
    <property type="match status" value="1"/>
</dbReference>
<evidence type="ECO:0000313" key="15">
    <source>
        <dbReference type="RefSeq" id="XP_050924435.1"/>
    </source>
</evidence>
<feature type="transmembrane region" description="Helical" evidence="12">
    <location>
        <begin position="85"/>
        <end position="105"/>
    </location>
</feature>
<feature type="transmembrane region" description="Helical" evidence="12">
    <location>
        <begin position="259"/>
        <end position="287"/>
    </location>
</feature>
<evidence type="ECO:0000256" key="8">
    <source>
        <dbReference type="ARBA" id="ARBA00023170"/>
    </source>
</evidence>
<name>A0AAJ8B1B8_LATCA</name>
<evidence type="ECO:0000313" key="16">
    <source>
        <dbReference type="RefSeq" id="XP_050932617.1"/>
    </source>
</evidence>
<dbReference type="GO" id="GO:0004930">
    <property type="term" value="F:G protein-coupled receptor activity"/>
    <property type="evidence" value="ECO:0007669"/>
    <property type="project" value="UniProtKB-KW"/>
</dbReference>
<comment type="similarity">
    <text evidence="11">Belongs to the G-protein coupled receptor 1 family.</text>
</comment>
<evidence type="ECO:0000256" key="9">
    <source>
        <dbReference type="ARBA" id="ARBA00023180"/>
    </source>
</evidence>
<dbReference type="PANTHER" id="PTHR24234:SF8">
    <property type="entry name" value="G-PROTEIN COUPLED RECEPTOR 4-LIKE"/>
    <property type="match status" value="1"/>
</dbReference>
<evidence type="ECO:0000259" key="13">
    <source>
        <dbReference type="PROSITE" id="PS50262"/>
    </source>
</evidence>
<keyword evidence="7" id="KW-1015">Disulfide bond</keyword>
<dbReference type="KEGG" id="lcf:127143405"/>
<evidence type="ECO:0000313" key="14">
    <source>
        <dbReference type="Proteomes" id="UP000694890"/>
    </source>
</evidence>
<dbReference type="RefSeq" id="XP_050932617.1">
    <property type="nucleotide sequence ID" value="XM_051076660.1"/>
</dbReference>
<dbReference type="SUPFAM" id="SSF81321">
    <property type="entry name" value="Family A G protein-coupled receptor-like"/>
    <property type="match status" value="1"/>
</dbReference>
<reference evidence="15 16" key="1">
    <citation type="submission" date="2025-04" db="UniProtKB">
        <authorList>
            <consortium name="RefSeq"/>
        </authorList>
    </citation>
    <scope>IDENTIFICATION</scope>
    <source>
        <tissue evidence="15 16">Brain</tissue>
    </source>
</reference>
<dbReference type="PANTHER" id="PTHR24234">
    <property type="entry name" value="LYSOPHOSPHATIDIC ACID RECEPTOR 5/SPHINGOSYLPHOSPHORYLCHOLINE RECEPTOR"/>
    <property type="match status" value="1"/>
</dbReference>
<evidence type="ECO:0000256" key="4">
    <source>
        <dbReference type="ARBA" id="ARBA00022989"/>
    </source>
</evidence>
<proteinExistence type="inferred from homology"/>
<evidence type="ECO:0000256" key="11">
    <source>
        <dbReference type="RuleBase" id="RU000688"/>
    </source>
</evidence>
<evidence type="ECO:0000256" key="10">
    <source>
        <dbReference type="ARBA" id="ARBA00023224"/>
    </source>
</evidence>
<dbReference type="PROSITE" id="PS00237">
    <property type="entry name" value="G_PROTEIN_RECEP_F1_1"/>
    <property type="match status" value="1"/>
</dbReference>
<evidence type="ECO:0000256" key="2">
    <source>
        <dbReference type="ARBA" id="ARBA00022475"/>
    </source>
</evidence>
<organism evidence="14 15">
    <name type="scientific">Lates calcarifer</name>
    <name type="common">Barramundi</name>
    <name type="synonym">Holocentrus calcarifer</name>
    <dbReference type="NCBI Taxonomy" id="8187"/>
    <lineage>
        <taxon>Eukaryota</taxon>
        <taxon>Metazoa</taxon>
        <taxon>Chordata</taxon>
        <taxon>Craniata</taxon>
        <taxon>Vertebrata</taxon>
        <taxon>Euteleostomi</taxon>
        <taxon>Actinopterygii</taxon>
        <taxon>Neopterygii</taxon>
        <taxon>Teleostei</taxon>
        <taxon>Neoteleostei</taxon>
        <taxon>Acanthomorphata</taxon>
        <taxon>Carangaria</taxon>
        <taxon>Carangaria incertae sedis</taxon>
        <taxon>Centropomidae</taxon>
        <taxon>Lates</taxon>
    </lineage>
</organism>
<dbReference type="PROSITE" id="PS50262">
    <property type="entry name" value="G_PROTEIN_RECEP_F1_2"/>
    <property type="match status" value="1"/>
</dbReference>
<dbReference type="GO" id="GO:0005886">
    <property type="term" value="C:plasma membrane"/>
    <property type="evidence" value="ECO:0007669"/>
    <property type="project" value="UniProtKB-SubCell"/>
</dbReference>
<dbReference type="Proteomes" id="UP000694890">
    <property type="component" value="Linkage group LG16_LG22"/>
</dbReference>
<evidence type="ECO:0000256" key="12">
    <source>
        <dbReference type="SAM" id="Phobius"/>
    </source>
</evidence>
<dbReference type="Pfam" id="PF00001">
    <property type="entry name" value="7tm_1"/>
    <property type="match status" value="1"/>
</dbReference>
<feature type="transmembrane region" description="Helical" evidence="12">
    <location>
        <begin position="117"/>
        <end position="145"/>
    </location>
</feature>
<protein>
    <submittedName>
        <fullName evidence="15 16">Ovarian cancer G-protein coupled receptor 1-like</fullName>
    </submittedName>
</protein>
<dbReference type="InterPro" id="IPR017452">
    <property type="entry name" value="GPCR_Rhodpsn_7TM"/>
</dbReference>
<dbReference type="GeneID" id="127140521"/>
<evidence type="ECO:0000256" key="6">
    <source>
        <dbReference type="ARBA" id="ARBA00023136"/>
    </source>
</evidence>
<evidence type="ECO:0000256" key="5">
    <source>
        <dbReference type="ARBA" id="ARBA00023040"/>
    </source>
</evidence>
<dbReference type="InterPro" id="IPR000276">
    <property type="entry name" value="GPCR_Rhodpsn"/>
</dbReference>
<keyword evidence="4 12" id="KW-1133">Transmembrane helix</keyword>
<evidence type="ECO:0000256" key="7">
    <source>
        <dbReference type="ARBA" id="ARBA00023157"/>
    </source>
</evidence>
<evidence type="ECO:0000256" key="3">
    <source>
        <dbReference type="ARBA" id="ARBA00022692"/>
    </source>
</evidence>
<keyword evidence="5 11" id="KW-0297">G-protein coupled receptor</keyword>
<dbReference type="AlphaFoldDB" id="A0AAJ8B1B8"/>
<dbReference type="KEGG" id="lcf:127140521"/>
<keyword evidence="6 12" id="KW-0472">Membrane</keyword>
<sequence length="318" mass="36840">MEASYLHDKSDYNDTHYNDNYQPPSSVFESDGWFELYNFCIKYGLRNDFAKLSAWTVILIGFPLTVLAIYFLYSQVRDNHVAPVYVINLLISDLIKICSLVIWMVDWQHLEYNAWEYYVIALCVSTLIFYIGLLVSVGFMVCVALERYLIVTWPLWYRFRCSIKFSVVVSVMVWVFGFIEFIIAFFVPYALFILLLLPFPLLIFFLAGTIKALSMDISVSVKEKQQIIGTLVLVLLHYTLLLLPRVILIMERSFNADEFTYIFLVLLIFVELTDFSPFADLVLCVFISKGSTEKPLTSLCCCRVTREEEQGRVATINS</sequence>
<keyword evidence="10 11" id="KW-0807">Transducer</keyword>
<keyword evidence="3 11" id="KW-0812">Transmembrane</keyword>
<feature type="transmembrane region" description="Helical" evidence="12">
    <location>
        <begin position="192"/>
        <end position="214"/>
    </location>
</feature>
<keyword evidence="9" id="KW-0325">Glycoprotein</keyword>
<accession>A0AAJ8B1B8</accession>